<dbReference type="InterPro" id="IPR011527">
    <property type="entry name" value="ABC1_TM_dom"/>
</dbReference>
<dbReference type="SUPFAM" id="SSF52540">
    <property type="entry name" value="P-loop containing nucleoside triphosphate hydrolases"/>
    <property type="match status" value="1"/>
</dbReference>
<comment type="caution">
    <text evidence="10">The sequence shown here is derived from an EMBL/GenBank/DDBJ whole genome shotgun (WGS) entry which is preliminary data.</text>
</comment>
<dbReference type="SMART" id="SM00382">
    <property type="entry name" value="AAA"/>
    <property type="match status" value="1"/>
</dbReference>
<dbReference type="Pfam" id="PF00005">
    <property type="entry name" value="ABC_tran"/>
    <property type="match status" value="1"/>
</dbReference>
<dbReference type="AlphaFoldDB" id="A0A822MVT5"/>
<dbReference type="RefSeq" id="WP_048659831.1">
    <property type="nucleotide sequence ID" value="NZ_AP025478.1"/>
</dbReference>
<evidence type="ECO:0000259" key="9">
    <source>
        <dbReference type="PROSITE" id="PS50929"/>
    </source>
</evidence>
<feature type="domain" description="ABC transmembrane type-1" evidence="9">
    <location>
        <begin position="189"/>
        <end position="467"/>
    </location>
</feature>
<dbReference type="GO" id="GO:0034040">
    <property type="term" value="F:ATPase-coupled lipid transmembrane transporter activity"/>
    <property type="evidence" value="ECO:0007669"/>
    <property type="project" value="TreeGrafter"/>
</dbReference>
<dbReference type="GeneID" id="93903530"/>
<evidence type="ECO:0000313" key="13">
    <source>
        <dbReference type="Proteomes" id="UP000049495"/>
    </source>
</evidence>
<protein>
    <submittedName>
        <fullName evidence="10 11">Toxin secretion ATP-binding protein</fullName>
    </submittedName>
</protein>
<dbReference type="Gene3D" id="3.40.50.300">
    <property type="entry name" value="P-loop containing nucleotide triphosphate hydrolases"/>
    <property type="match status" value="1"/>
</dbReference>
<evidence type="ECO:0000313" key="10">
    <source>
        <dbReference type="EMBL" id="CDT12366.1"/>
    </source>
</evidence>
<evidence type="ECO:0000259" key="8">
    <source>
        <dbReference type="PROSITE" id="PS50893"/>
    </source>
</evidence>
<dbReference type="PANTHER" id="PTHR24221">
    <property type="entry name" value="ATP-BINDING CASSETTE SUB-FAMILY B"/>
    <property type="match status" value="1"/>
</dbReference>
<feature type="transmembrane region" description="Helical" evidence="7">
    <location>
        <begin position="223"/>
        <end position="240"/>
    </location>
</feature>
<dbReference type="GO" id="GO:0140359">
    <property type="term" value="F:ABC-type transporter activity"/>
    <property type="evidence" value="ECO:0007669"/>
    <property type="project" value="InterPro"/>
</dbReference>
<dbReference type="InterPro" id="IPR003439">
    <property type="entry name" value="ABC_transporter-like_ATP-bd"/>
</dbReference>
<dbReference type="CDD" id="cd18587">
    <property type="entry name" value="ABC_6TM_LapB_like"/>
    <property type="match status" value="1"/>
</dbReference>
<dbReference type="PANTHER" id="PTHR24221:SF248">
    <property type="entry name" value="ABC TRANSPORTER TRANSMEMBRANE REGION"/>
    <property type="match status" value="1"/>
</dbReference>
<evidence type="ECO:0000256" key="1">
    <source>
        <dbReference type="ARBA" id="ARBA00004651"/>
    </source>
</evidence>
<keyword evidence="5 7" id="KW-1133">Transmembrane helix</keyword>
<evidence type="ECO:0000256" key="4">
    <source>
        <dbReference type="ARBA" id="ARBA00022840"/>
    </source>
</evidence>
<sequence>MLKGDQEHIKNDAIESDLIDDNEDIFSDVEHLQVLAYQDSFDIIAWFLSYFDFYQEVNKLPNIPDDTRLSIEQFKELSELNHLSMETSEFIKEGTVKDLQGSIPLLLIGKDSVLYVILEQTIAHWRVFDPHNRTEKYLSSEDLIKLKLLEQFHVSFKKPQEEEIVLKKGFLNNWIVKEVFKYKGIYRDALLASVIINLIALFIPLYTMSVYDKVVPNLAFDTLWVLTTVVMIGLLFDWILKSSRAMLTDKVGQHIDIVLSTRILTKILNSKSENSPNSIGSFAKQFQDFEGVRDFLNSMTITAIVDLPFTILFLLVIFIVGGPLVLAPAAVMLLMLFVTLSVQPKISKNIKELSKFKSERSGLSFEALQQMDTLKLNNGKQWILNRWESSVNQCADGSLKNNQVISKLNHTTQSLQQWLTIAVVVTGVYLISQGDLTMGGLIAVTMLSGRSVSGIMQITTLITRWQQAKEGMNSINDLLQLPAERPSADEIKIERRSFYGDLKFHNVSFQYPGSDSVAIKNINLTIQPGERIAILGGNGAGKTTFLKLLQSIYLPTQGRLLYDNLEAKYWDVDLLRKHIATCDQHPHLLKESIYKNITINTDGSVLAHHLAHALKQSGLDIILEKIEGGLEKKIGEGNVGLSGGQVQSVALARAFYKRANLLILDEPTSMMDKNTELRVFTTLKAIPKTTTIIISTHNIALLSVVDRVIVLDQGSIKYDGSADNLRKKDA</sequence>
<organism evidence="10 13">
    <name type="scientific">Vibrio crassostreae</name>
    <dbReference type="NCBI Taxonomy" id="246167"/>
    <lineage>
        <taxon>Bacteria</taxon>
        <taxon>Pseudomonadati</taxon>
        <taxon>Pseudomonadota</taxon>
        <taxon>Gammaproteobacteria</taxon>
        <taxon>Vibrionales</taxon>
        <taxon>Vibrionaceae</taxon>
        <taxon>Vibrio</taxon>
    </lineage>
</organism>
<dbReference type="GO" id="GO:0005524">
    <property type="term" value="F:ATP binding"/>
    <property type="evidence" value="ECO:0007669"/>
    <property type="project" value="UniProtKB-KW"/>
</dbReference>
<feature type="domain" description="ABC transporter" evidence="8">
    <location>
        <begin position="502"/>
        <end position="730"/>
    </location>
</feature>
<dbReference type="GO" id="GO:0016887">
    <property type="term" value="F:ATP hydrolysis activity"/>
    <property type="evidence" value="ECO:0007669"/>
    <property type="project" value="InterPro"/>
</dbReference>
<keyword evidence="4 10" id="KW-0067">ATP-binding</keyword>
<evidence type="ECO:0000256" key="2">
    <source>
        <dbReference type="ARBA" id="ARBA00022692"/>
    </source>
</evidence>
<dbReference type="Gene3D" id="1.20.1560.10">
    <property type="entry name" value="ABC transporter type 1, transmembrane domain"/>
    <property type="match status" value="1"/>
</dbReference>
<accession>A0A822MVT5</accession>
<dbReference type="InterPro" id="IPR039421">
    <property type="entry name" value="Type_1_exporter"/>
</dbReference>
<proteinExistence type="predicted"/>
<dbReference type="GO" id="GO:0005886">
    <property type="term" value="C:plasma membrane"/>
    <property type="evidence" value="ECO:0007669"/>
    <property type="project" value="UniProtKB-SubCell"/>
</dbReference>
<reference evidence="10 12" key="1">
    <citation type="submission" date="2014-06" db="EMBL/GenBank/DDBJ databases">
        <authorList>
            <person name="Le Roux F."/>
        </authorList>
    </citation>
    <scope>NUCLEOTIDE SEQUENCE</scope>
    <source>
        <strain evidence="11 12">J5-4</strain>
        <strain evidence="10">J5-5</strain>
    </source>
</reference>
<reference evidence="13" key="2">
    <citation type="submission" date="2014-06" db="EMBL/GenBank/DDBJ databases">
        <authorList>
            <person name="Le Roux Frederique"/>
        </authorList>
    </citation>
    <scope>NUCLEOTIDE SEQUENCE [LARGE SCALE GENOMIC DNA]</scope>
    <source>
        <strain evidence="13">J5-5</strain>
    </source>
</reference>
<evidence type="ECO:0000313" key="11">
    <source>
        <dbReference type="EMBL" id="CDT73204.1"/>
    </source>
</evidence>
<dbReference type="InterPro" id="IPR036640">
    <property type="entry name" value="ABC1_TM_sf"/>
</dbReference>
<dbReference type="EMBL" id="CCJV01000054">
    <property type="protein sequence ID" value="CDT12366.1"/>
    <property type="molecule type" value="Genomic_DNA"/>
</dbReference>
<dbReference type="PROSITE" id="PS50893">
    <property type="entry name" value="ABC_TRANSPORTER_2"/>
    <property type="match status" value="1"/>
</dbReference>
<dbReference type="SUPFAM" id="SSF90123">
    <property type="entry name" value="ABC transporter transmembrane region"/>
    <property type="match status" value="1"/>
</dbReference>
<keyword evidence="12" id="KW-1185">Reference proteome</keyword>
<keyword evidence="2 7" id="KW-0812">Transmembrane</keyword>
<name>A0A822MVT5_9VIBR</name>
<dbReference type="Proteomes" id="UP000049077">
    <property type="component" value="Unassembled WGS sequence"/>
</dbReference>
<comment type="subcellular location">
    <subcellularLocation>
        <location evidence="1">Cell membrane</location>
        <topology evidence="1">Multi-pass membrane protein</topology>
    </subcellularLocation>
</comment>
<dbReference type="Proteomes" id="UP000049495">
    <property type="component" value="Unassembled WGS sequence"/>
</dbReference>
<evidence type="ECO:0000313" key="12">
    <source>
        <dbReference type="Proteomes" id="UP000049077"/>
    </source>
</evidence>
<dbReference type="Pfam" id="PF00664">
    <property type="entry name" value="ABC_membrane"/>
    <property type="match status" value="1"/>
</dbReference>
<evidence type="ECO:0000256" key="5">
    <source>
        <dbReference type="ARBA" id="ARBA00022989"/>
    </source>
</evidence>
<dbReference type="InterPro" id="IPR003593">
    <property type="entry name" value="AAA+_ATPase"/>
</dbReference>
<dbReference type="EMBL" id="CCJX01000181">
    <property type="protein sequence ID" value="CDT73204.1"/>
    <property type="molecule type" value="Genomic_DNA"/>
</dbReference>
<dbReference type="OrthoDB" id="9782586at2"/>
<evidence type="ECO:0000256" key="3">
    <source>
        <dbReference type="ARBA" id="ARBA00022741"/>
    </source>
</evidence>
<evidence type="ECO:0000256" key="7">
    <source>
        <dbReference type="SAM" id="Phobius"/>
    </source>
</evidence>
<keyword evidence="6 7" id="KW-0472">Membrane</keyword>
<feature type="transmembrane region" description="Helical" evidence="7">
    <location>
        <begin position="189"/>
        <end position="211"/>
    </location>
</feature>
<dbReference type="InterPro" id="IPR027417">
    <property type="entry name" value="P-loop_NTPase"/>
</dbReference>
<dbReference type="PROSITE" id="PS50929">
    <property type="entry name" value="ABC_TM1F"/>
    <property type="match status" value="1"/>
</dbReference>
<gene>
    <name evidence="11" type="ORF">VCR4J5_910007</name>
    <name evidence="10" type="ORF">VCR5J5_1470008</name>
</gene>
<keyword evidence="3" id="KW-0547">Nucleotide-binding</keyword>
<evidence type="ECO:0000256" key="6">
    <source>
        <dbReference type="ARBA" id="ARBA00023136"/>
    </source>
</evidence>